<dbReference type="Pfam" id="PF13470">
    <property type="entry name" value="PIN_3"/>
    <property type="match status" value="1"/>
</dbReference>
<dbReference type="InterPro" id="IPR029060">
    <property type="entry name" value="PIN-like_dom_sf"/>
</dbReference>
<evidence type="ECO:0000259" key="1">
    <source>
        <dbReference type="Pfam" id="PF13470"/>
    </source>
</evidence>
<dbReference type="AlphaFoldDB" id="A0A6S6U5I6"/>
<proteinExistence type="predicted"/>
<accession>A0A6S6U5I6</accession>
<dbReference type="Gene3D" id="3.40.50.1010">
    <property type="entry name" value="5'-nuclease"/>
    <property type="match status" value="1"/>
</dbReference>
<dbReference type="EMBL" id="CACVAT010000545">
    <property type="protein sequence ID" value="CAA6829695.1"/>
    <property type="molecule type" value="Genomic_DNA"/>
</dbReference>
<feature type="domain" description="PIN" evidence="1">
    <location>
        <begin position="2"/>
        <end position="115"/>
    </location>
</feature>
<dbReference type="CDD" id="cd09854">
    <property type="entry name" value="PIN_VapC-like"/>
    <property type="match status" value="1"/>
</dbReference>
<protein>
    <submittedName>
        <fullName evidence="2">Pilus assembly protein</fullName>
    </submittedName>
</protein>
<evidence type="ECO:0000313" key="2">
    <source>
        <dbReference type="EMBL" id="CAA6829695.1"/>
    </source>
</evidence>
<name>A0A6S6U5I6_9GAMM</name>
<reference evidence="2" key="1">
    <citation type="submission" date="2020-01" db="EMBL/GenBank/DDBJ databases">
        <authorList>
            <person name="Meier V. D."/>
            <person name="Meier V D."/>
        </authorList>
    </citation>
    <scope>NUCLEOTIDE SEQUENCE</scope>
    <source>
        <strain evidence="2">HLG_WM_MAG_09</strain>
    </source>
</reference>
<gene>
    <name evidence="2" type="ORF">HELGO_WM23359</name>
</gene>
<dbReference type="InterPro" id="IPR002716">
    <property type="entry name" value="PIN_dom"/>
</dbReference>
<organism evidence="2">
    <name type="scientific">uncultured Thiotrichaceae bacterium</name>
    <dbReference type="NCBI Taxonomy" id="298394"/>
    <lineage>
        <taxon>Bacteria</taxon>
        <taxon>Pseudomonadati</taxon>
        <taxon>Pseudomonadota</taxon>
        <taxon>Gammaproteobacteria</taxon>
        <taxon>Thiotrichales</taxon>
        <taxon>Thiotrichaceae</taxon>
        <taxon>environmental samples</taxon>
    </lineage>
</organism>
<dbReference type="SUPFAM" id="SSF88723">
    <property type="entry name" value="PIN domain-like"/>
    <property type="match status" value="1"/>
</dbReference>
<sequence length="134" mass="14878">MKVLFDLNVLLDVMQRREQFYTASAAALSRSLEGECEGVIPGHAVTTLHYLLTRYADKQKADGSIDFLLGNFAVVNADAEDFRYARQLAMNDFEDAVVAAIAVKAKCDVIVTRNISDFKISPVQALLPEEFMES</sequence>